<proteinExistence type="predicted"/>
<gene>
    <name evidence="1" type="ORF">SM757_19750</name>
</gene>
<accession>A0ABU5IIY0</accession>
<keyword evidence="2" id="KW-1185">Reference proteome</keyword>
<dbReference type="RefSeq" id="WP_322466800.1">
    <property type="nucleotide sequence ID" value="NZ_JAXOJX010000035.1"/>
</dbReference>
<dbReference type="EMBL" id="JAXOJX010000035">
    <property type="protein sequence ID" value="MDZ5458820.1"/>
    <property type="molecule type" value="Genomic_DNA"/>
</dbReference>
<reference evidence="1 2" key="1">
    <citation type="submission" date="2023-11" db="EMBL/GenBank/DDBJ databases">
        <title>Draft genome of Azohydromonas lata strain H1 (DSM1123), a polyhydroxyalkanoate producer.</title>
        <authorList>
            <person name="Traversa D."/>
            <person name="D'Addabbo P."/>
            <person name="Pazzani C."/>
            <person name="Manzari C."/>
            <person name="Chiara M."/>
            <person name="Scrascia M."/>
        </authorList>
    </citation>
    <scope>NUCLEOTIDE SEQUENCE [LARGE SCALE GENOMIC DNA]</scope>
    <source>
        <strain evidence="1 2">H1</strain>
    </source>
</reference>
<organism evidence="1 2">
    <name type="scientific">Azohydromonas lata</name>
    <dbReference type="NCBI Taxonomy" id="45677"/>
    <lineage>
        <taxon>Bacteria</taxon>
        <taxon>Pseudomonadati</taxon>
        <taxon>Pseudomonadota</taxon>
        <taxon>Betaproteobacteria</taxon>
        <taxon>Burkholderiales</taxon>
        <taxon>Sphaerotilaceae</taxon>
        <taxon>Azohydromonas</taxon>
    </lineage>
</organism>
<evidence type="ECO:0000313" key="1">
    <source>
        <dbReference type="EMBL" id="MDZ5458820.1"/>
    </source>
</evidence>
<comment type="caution">
    <text evidence="1">The sequence shown here is derived from an EMBL/GenBank/DDBJ whole genome shotgun (WGS) entry which is preliminary data.</text>
</comment>
<evidence type="ECO:0008006" key="3">
    <source>
        <dbReference type="Google" id="ProtNLM"/>
    </source>
</evidence>
<name>A0ABU5IIY0_9BURK</name>
<dbReference type="Proteomes" id="UP001293718">
    <property type="component" value="Unassembled WGS sequence"/>
</dbReference>
<sequence>MADPKEGASFLRKVAARFAAASGAEAEGPAVDSTLLGLERSELKAMIERKRRNDFVRKREFDMLRKLRRDGVASPAALEALHLDTEPRSADTTPGALPADTCVKAKIDAIEQQMVGDATPASRLLDRPLPRPLTLDPIPPSAACASSSEVAQDPLLDEAVIAFANGEFVRCEQLLADLTSPEGVRAHHADTWLVRLDLYRATGAQAAFETLAAEFARRFHRSPPQWFSLPQRLAQMPPLTTTPARPGQGWTCPAVLDAAAVQRLQDYAKQTAQPWTMDWSGLQHVLADAPTRLAPLLQHWARQSMELYWLGSETLLQRLREATPAGVRDTDPALWLLRLQALRLLHRAQAFDEAAIDYCITYEISPPAWEEPLCRVRLTRDGGGASVSTPASSLLPLDVMVPDSLLPEGADAVAEVELAGQLVGDIGPTLRRLQQQVGNATRVDVRCARLVRVDFNAAGDLLKWVQARRQEDRSLGFSDAHRLVALLLGAMGITEHARVRVHNT</sequence>
<protein>
    <recommendedName>
        <fullName evidence="3">STAS domain-containing protein</fullName>
    </recommendedName>
</protein>
<evidence type="ECO:0000313" key="2">
    <source>
        <dbReference type="Proteomes" id="UP001293718"/>
    </source>
</evidence>